<feature type="domain" description="Glutamate/phenylalanine/leucine/valine/L-tryptophan dehydrogenase C-terminal" evidence="5">
    <location>
        <begin position="182"/>
        <end position="414"/>
    </location>
</feature>
<dbReference type="PRINTS" id="PR00082">
    <property type="entry name" value="GLFDHDRGNASE"/>
</dbReference>
<protein>
    <recommendedName>
        <fullName evidence="3">Glutamate dehydrogenase</fullName>
    </recommendedName>
</protein>
<dbReference type="InterPro" id="IPR033922">
    <property type="entry name" value="NAD_bind_Glu_DH"/>
</dbReference>
<dbReference type="Pfam" id="PF00208">
    <property type="entry name" value="ELFV_dehydrog"/>
    <property type="match status" value="1"/>
</dbReference>
<dbReference type="SUPFAM" id="SSF51735">
    <property type="entry name" value="NAD(P)-binding Rossmann-fold domains"/>
    <property type="match status" value="1"/>
</dbReference>
<dbReference type="PANTHER" id="PTHR11606:SF13">
    <property type="entry name" value="GLUTAMATE DEHYDROGENASE 1, MITOCHONDRIAL"/>
    <property type="match status" value="1"/>
</dbReference>
<dbReference type="Gene3D" id="3.40.50.720">
    <property type="entry name" value="NAD(P)-binding Rossmann-like Domain"/>
    <property type="match status" value="1"/>
</dbReference>
<dbReference type="RefSeq" id="WP_265982800.1">
    <property type="nucleotide sequence ID" value="NZ_JAPHAV010000001.1"/>
</dbReference>
<dbReference type="PANTHER" id="PTHR11606">
    <property type="entry name" value="GLUTAMATE DEHYDROGENASE"/>
    <property type="match status" value="1"/>
</dbReference>
<dbReference type="CDD" id="cd01076">
    <property type="entry name" value="NAD_bind_1_Glu_DH"/>
    <property type="match status" value="1"/>
</dbReference>
<evidence type="ECO:0000256" key="2">
    <source>
        <dbReference type="ARBA" id="ARBA00023002"/>
    </source>
</evidence>
<accession>A0ABT3QJ58</accession>
<keyword evidence="7" id="KW-1185">Reference proteome</keyword>
<dbReference type="SUPFAM" id="SSF53223">
    <property type="entry name" value="Aminoacid dehydrogenase-like, N-terminal domain"/>
    <property type="match status" value="1"/>
</dbReference>
<organism evidence="6 7">
    <name type="scientific">Ochrobactrum chromiisoli</name>
    <dbReference type="NCBI Taxonomy" id="2993941"/>
    <lineage>
        <taxon>Bacteria</taxon>
        <taxon>Pseudomonadati</taxon>
        <taxon>Pseudomonadota</taxon>
        <taxon>Alphaproteobacteria</taxon>
        <taxon>Hyphomicrobiales</taxon>
        <taxon>Brucellaceae</taxon>
        <taxon>Brucella/Ochrobactrum group</taxon>
        <taxon>Ochrobactrum</taxon>
    </lineage>
</organism>
<evidence type="ECO:0000256" key="1">
    <source>
        <dbReference type="ARBA" id="ARBA00006382"/>
    </source>
</evidence>
<evidence type="ECO:0000256" key="3">
    <source>
        <dbReference type="PIRNR" id="PIRNR000185"/>
    </source>
</evidence>
<dbReference type="InterPro" id="IPR046346">
    <property type="entry name" value="Aminoacid_DH-like_N_sf"/>
</dbReference>
<dbReference type="Proteomes" id="UP001301216">
    <property type="component" value="Unassembled WGS sequence"/>
</dbReference>
<dbReference type="InterPro" id="IPR006097">
    <property type="entry name" value="Glu/Leu/Phe/Val/Trp_DH_dimer"/>
</dbReference>
<evidence type="ECO:0000256" key="4">
    <source>
        <dbReference type="RuleBase" id="RU004417"/>
    </source>
</evidence>
<dbReference type="PIRSF" id="PIRSF000185">
    <property type="entry name" value="Glu_DH"/>
    <property type="match status" value="1"/>
</dbReference>
<sequence length="421" mass="45817">MTKENILESALVRLDEAASHINIDPDVIEKLKYARETMKVRLMIRMDDGSRKSFLAWRCRYDDTRGPTKGGIRYHPEATAEEVETLAFWMTFKCAVMNLPYGGGKGAIQVDPRQLSKAELERLSRAYIQAFSGIIGPDRDIPAPDVYTNSMIMGWMADEYSQIVGQSSPAVITGKPLALGGSLGRNDATARGGFYLVRHLADDLGLSKQLRVTVQGFGNAGQFIAKLMASDGHKIVAVSDSSGAVYCADGLDLDALLEAKAQNKSVVSTAGTRGHEAITASELVAVDCDVLVPSAMENMIHAENAGSIKAKLIVELANGPVTAEADKILAANGTIVLPDILANAGGVTVSYFEWVQNRQGYYWTLEEIHERLKTIMEREGRAIWNHAKQHNVSLRTAAYVHALERLAQAIEAHGTQNDFAA</sequence>
<evidence type="ECO:0000259" key="5">
    <source>
        <dbReference type="SMART" id="SM00839"/>
    </source>
</evidence>
<evidence type="ECO:0000313" key="7">
    <source>
        <dbReference type="Proteomes" id="UP001301216"/>
    </source>
</evidence>
<dbReference type="InterPro" id="IPR006096">
    <property type="entry name" value="Glu/Leu/Phe/Val/Trp_DH_C"/>
</dbReference>
<dbReference type="EMBL" id="JAPHAV010000001">
    <property type="protein sequence ID" value="MCX2695627.1"/>
    <property type="molecule type" value="Genomic_DNA"/>
</dbReference>
<evidence type="ECO:0000313" key="6">
    <source>
        <dbReference type="EMBL" id="MCX2695627.1"/>
    </source>
</evidence>
<name>A0ABT3QJ58_9HYPH</name>
<keyword evidence="2 3" id="KW-0560">Oxidoreductase</keyword>
<dbReference type="InterPro" id="IPR014362">
    <property type="entry name" value="Glu_DH"/>
</dbReference>
<dbReference type="Pfam" id="PF02812">
    <property type="entry name" value="ELFV_dehydrog_N"/>
    <property type="match status" value="1"/>
</dbReference>
<comment type="similarity">
    <text evidence="1 3 4">Belongs to the Glu/Leu/Phe/Val dehydrogenases family.</text>
</comment>
<dbReference type="Gene3D" id="3.40.50.10860">
    <property type="entry name" value="Leucine Dehydrogenase, chain A, domain 1"/>
    <property type="match status" value="1"/>
</dbReference>
<dbReference type="InterPro" id="IPR036291">
    <property type="entry name" value="NAD(P)-bd_dom_sf"/>
</dbReference>
<comment type="caution">
    <text evidence="6">The sequence shown here is derived from an EMBL/GenBank/DDBJ whole genome shotgun (WGS) entry which is preliminary data.</text>
</comment>
<gene>
    <name evidence="6" type="ORF">OPR82_02405</name>
</gene>
<reference evidence="6 7" key="1">
    <citation type="submission" date="2022-11" db="EMBL/GenBank/DDBJ databases">
        <title>Brucella sp. YY2X, whole genome shotgun sequencing project.</title>
        <authorList>
            <person name="Yang Y."/>
        </authorList>
    </citation>
    <scope>NUCLEOTIDE SEQUENCE [LARGE SCALE GENOMIC DNA]</scope>
    <source>
        <strain evidence="6 7">YY2X</strain>
    </source>
</reference>
<dbReference type="InterPro" id="IPR006095">
    <property type="entry name" value="Glu/Leu/Phe/Val/Trp_DH"/>
</dbReference>
<proteinExistence type="inferred from homology"/>
<dbReference type="SMART" id="SM00839">
    <property type="entry name" value="ELFV_dehydrog"/>
    <property type="match status" value="1"/>
</dbReference>